<dbReference type="GO" id="GO:0005634">
    <property type="term" value="C:nucleus"/>
    <property type="evidence" value="ECO:0007669"/>
    <property type="project" value="TreeGrafter"/>
</dbReference>
<evidence type="ECO:0008006" key="3">
    <source>
        <dbReference type="Google" id="ProtNLM"/>
    </source>
</evidence>
<name>A0AAV2ALG0_9ARAC</name>
<accession>A0AAV2ALG0</accession>
<protein>
    <recommendedName>
        <fullName evidence="3">Neugrin</fullName>
    </recommendedName>
</protein>
<proteinExistence type="predicted"/>
<evidence type="ECO:0000313" key="1">
    <source>
        <dbReference type="EMBL" id="CAL1284828.1"/>
    </source>
</evidence>
<dbReference type="PANTHER" id="PTHR13475:SF3">
    <property type="entry name" value="NEUGRIN"/>
    <property type="match status" value="1"/>
</dbReference>
<dbReference type="EMBL" id="CAXIEN010000183">
    <property type="protein sequence ID" value="CAL1284828.1"/>
    <property type="molecule type" value="Genomic_DNA"/>
</dbReference>
<dbReference type="Proteomes" id="UP001497382">
    <property type="component" value="Unassembled WGS sequence"/>
</dbReference>
<dbReference type="AlphaFoldDB" id="A0AAV2ALG0"/>
<organism evidence="1 2">
    <name type="scientific">Larinioides sclopetarius</name>
    <dbReference type="NCBI Taxonomy" id="280406"/>
    <lineage>
        <taxon>Eukaryota</taxon>
        <taxon>Metazoa</taxon>
        <taxon>Ecdysozoa</taxon>
        <taxon>Arthropoda</taxon>
        <taxon>Chelicerata</taxon>
        <taxon>Arachnida</taxon>
        <taxon>Araneae</taxon>
        <taxon>Araneomorphae</taxon>
        <taxon>Entelegynae</taxon>
        <taxon>Araneoidea</taxon>
        <taxon>Araneidae</taxon>
        <taxon>Larinioides</taxon>
    </lineage>
</organism>
<keyword evidence="2" id="KW-1185">Reference proteome</keyword>
<reference evidence="1 2" key="1">
    <citation type="submission" date="2024-04" db="EMBL/GenBank/DDBJ databases">
        <authorList>
            <person name="Rising A."/>
            <person name="Reimegard J."/>
            <person name="Sonavane S."/>
            <person name="Akerstrom W."/>
            <person name="Nylinder S."/>
            <person name="Hedman E."/>
            <person name="Kallberg Y."/>
        </authorList>
    </citation>
    <scope>NUCLEOTIDE SEQUENCE [LARGE SCALE GENOMIC DNA]</scope>
</reference>
<comment type="caution">
    <text evidence="1">The sequence shown here is derived from an EMBL/GenBank/DDBJ whole genome shotgun (WGS) entry which is preliminary data.</text>
</comment>
<evidence type="ECO:0000313" key="2">
    <source>
        <dbReference type="Proteomes" id="UP001497382"/>
    </source>
</evidence>
<gene>
    <name evidence="1" type="ORF">LARSCL_LOCUS13357</name>
</gene>
<sequence>MLSQSYSLSINFLRTSSHLLITKRFVRNPFRRGSKLLEGKVKTITQFENDEFCDVQNFQDLVRRVKNNEKFDEISVEEAFTREDDFGTAIARTVERKELERQSVEHQLFIKQEIIKRKYFKYELETNLLTYAAKLQIRYLNKLNPAEWTPETLSKCFPVTASGVKKLLKSNYKLLTPEKIKAHDEEVEERWKLLRAGKYSDSITFYTQRMWDEGKILKDNYKGNPKLPNAPNETDKIIKEVKRTKTGEFSAVIEQYIKYKKEKEVLDKNTCTSCELQISIGSMNSLRNEETKSKKNVLNTQSYVSHDEDEGTLDSFISKSRKKPDSNINDPELPHSQFKENLKEEMQIYHEKRLDSEYVKWFKKQSVELNSPQIETKPFKAERVFAKIPKFVNDTVELKRGKQKASESFYMYDEKHGYQYPTGKSIKGKICVPSKQKKTSVYKVGDCVYDTDGEFLYKIPG</sequence>
<dbReference type="InterPro" id="IPR010487">
    <property type="entry name" value="NGRN/Rrg9"/>
</dbReference>
<dbReference type="PANTHER" id="PTHR13475">
    <property type="entry name" value="NEUGRIN"/>
    <property type="match status" value="1"/>
</dbReference>